<reference evidence="2" key="1">
    <citation type="submission" date="2023-10" db="EMBL/GenBank/DDBJ databases">
        <title>Genome analysis and identification of Salinococcus sp. Bachu38 nov., a PGPR from the rhizosphere of Tamarix.</title>
        <authorList>
            <person name="Liang Z."/>
            <person name="Zhang X."/>
            <person name="Jia J."/>
            <person name="Chen X."/>
            <person name="Wang Y."/>
            <person name="Wang Q."/>
            <person name="Wang R."/>
        </authorList>
    </citation>
    <scope>NUCLEOTIDE SEQUENCE [LARGE SCALE GENOMIC DNA]</scope>
    <source>
        <strain evidence="2">Bachu38</strain>
    </source>
</reference>
<keyword evidence="2" id="KW-1185">Reference proteome</keyword>
<organism evidence="1 2">
    <name type="scientific">Salinicoccus bachuensis</name>
    <dbReference type="NCBI Taxonomy" id="3136731"/>
    <lineage>
        <taxon>Bacteria</taxon>
        <taxon>Bacillati</taxon>
        <taxon>Bacillota</taxon>
        <taxon>Bacilli</taxon>
        <taxon>Bacillales</taxon>
        <taxon>Staphylococcaceae</taxon>
        <taxon>Salinicoccus</taxon>
    </lineage>
</organism>
<dbReference type="RefSeq" id="WP_342388880.1">
    <property type="nucleotide sequence ID" value="NZ_CP138333.2"/>
</dbReference>
<evidence type="ECO:0000313" key="1">
    <source>
        <dbReference type="EMBL" id="WZX30361.1"/>
    </source>
</evidence>
<name>A0ABZ3CM60_9STAP</name>
<proteinExistence type="predicted"/>
<accession>A0ABZ3CM60</accession>
<dbReference type="Proteomes" id="UP001455384">
    <property type="component" value="Chromosome"/>
</dbReference>
<protein>
    <submittedName>
        <fullName evidence="1">Uncharacterized protein</fullName>
    </submittedName>
</protein>
<sequence length="247" mass="28508">MIRKVVNSYDVHVHGQLIRMVQGNEVRCTAGDYDMEKLLLNEPRGSKYMNLLVYDIEKEKLHVTVKTHFQVHNCEILLKGLVNTLIERGGLPYRDTYEVIYDEENIILSRNHLNISDLSHVDGWKGAYAVDGRMIGLLETEVVLSIENISEIKRRLTAQNDWDYTVYLNGSSQVVIDGDGEMVAHPVHEVLSVLHEQNRWGSIRHFNGAKVDIDAFEREYGHPFHFISNSQFYIDDTDIYTEGFIIK</sequence>
<dbReference type="EMBL" id="CP138333">
    <property type="protein sequence ID" value="WZX30361.1"/>
    <property type="molecule type" value="Genomic_DNA"/>
</dbReference>
<evidence type="ECO:0000313" key="2">
    <source>
        <dbReference type="Proteomes" id="UP001455384"/>
    </source>
</evidence>
<gene>
    <name evidence="1" type="ORF">RQP18_04010</name>
</gene>